<dbReference type="Proteomes" id="UP000037178">
    <property type="component" value="Unassembled WGS sequence"/>
</dbReference>
<evidence type="ECO:0000256" key="6">
    <source>
        <dbReference type="HAMAP-Rule" id="MF_01629"/>
    </source>
</evidence>
<feature type="binding site" evidence="6">
    <location>
        <position position="118"/>
    </location>
    <ligand>
        <name>substrate</name>
    </ligand>
</feature>
<feature type="binding site" evidence="6 7">
    <location>
        <position position="175"/>
    </location>
    <ligand>
        <name>FMN</name>
        <dbReference type="ChEBI" id="CHEBI:58210"/>
    </ligand>
</feature>
<gene>
    <name evidence="6" type="primary">pdxH</name>
    <name evidence="10" type="ORF">AIOL_001635</name>
</gene>
<feature type="binding site" evidence="6 7">
    <location>
        <begin position="67"/>
        <end position="68"/>
    </location>
    <ligand>
        <name>FMN</name>
        <dbReference type="ChEBI" id="CHEBI:58210"/>
    </ligand>
</feature>
<keyword evidence="3 6" id="KW-0288">FMN</keyword>
<evidence type="ECO:0000256" key="1">
    <source>
        <dbReference type="ARBA" id="ARBA00007301"/>
    </source>
</evidence>
<feature type="binding site" evidence="6">
    <location>
        <position position="122"/>
    </location>
    <ligand>
        <name>substrate</name>
    </ligand>
</feature>
<evidence type="ECO:0000256" key="3">
    <source>
        <dbReference type="ARBA" id="ARBA00022643"/>
    </source>
</evidence>
<dbReference type="PATRIC" id="fig|1675527.3.peg.1732"/>
<feature type="domain" description="Pyridoxine 5'-phosphate oxidase dimerisation C-terminal" evidence="9">
    <location>
        <begin position="162"/>
        <end position="204"/>
    </location>
</feature>
<sequence length="204" mass="23249">MSDMDDRTGIFRGDTPFTITRAWLDEARRTEPNDPDAVSLATVDQDGLPNVRVVLLRRIDDQSFVFFTNYESAKGQELLSAGKAALVFHWKSLRRQVRVRGLVSKEDGQVADEYYASRALGSRIGAWASKQSSPLASREVLMQDVANAEAEHGSAPSRPPFWGGFRVTPLEVEFWADGEYRLHNRFLWRRKKVNAEWCVTRLYP</sequence>
<comment type="subunit">
    <text evidence="6">Homodimer.</text>
</comment>
<comment type="pathway">
    <text evidence="6">Cofactor metabolism; pyridoxal 5'-phosphate salvage; pyridoxal 5'-phosphate from pyridoxine 5'-phosphate: step 1/1.</text>
</comment>
<feature type="binding site" evidence="6">
    <location>
        <begin position="181"/>
        <end position="183"/>
    </location>
    <ligand>
        <name>substrate</name>
    </ligand>
</feature>
<dbReference type="PANTHER" id="PTHR10851">
    <property type="entry name" value="PYRIDOXINE-5-PHOSPHATE OXIDASE"/>
    <property type="match status" value="1"/>
</dbReference>
<dbReference type="STRING" id="1675527.AIOL_001635"/>
<feature type="binding site" evidence="6 7">
    <location>
        <position position="185"/>
    </location>
    <ligand>
        <name>FMN</name>
        <dbReference type="ChEBI" id="CHEBI:58210"/>
    </ligand>
</feature>
<feature type="binding site" evidence="6 7">
    <location>
        <begin position="131"/>
        <end position="132"/>
    </location>
    <ligand>
        <name>FMN</name>
        <dbReference type="ChEBI" id="CHEBI:58210"/>
    </ligand>
</feature>
<comment type="function">
    <text evidence="6">Catalyzes the oxidation of either pyridoxine 5'-phosphate (PNP) or pyridoxamine 5'-phosphate (PMP) into pyridoxal 5'-phosphate (PLP).</text>
</comment>
<feature type="domain" description="Pyridoxamine 5'-phosphate oxidase N-terminal" evidence="8">
    <location>
        <begin position="25"/>
        <end position="148"/>
    </location>
</feature>
<keyword evidence="11" id="KW-1185">Reference proteome</keyword>
<comment type="similarity">
    <text evidence="1 6">Belongs to the pyridoxamine 5'-phosphate oxidase family.</text>
</comment>
<dbReference type="InterPro" id="IPR000659">
    <property type="entry name" value="Pyridox_Oxase"/>
</dbReference>
<dbReference type="PANTHER" id="PTHR10851:SF0">
    <property type="entry name" value="PYRIDOXINE-5'-PHOSPHATE OXIDASE"/>
    <property type="match status" value="1"/>
</dbReference>
<evidence type="ECO:0000313" key="11">
    <source>
        <dbReference type="Proteomes" id="UP000037178"/>
    </source>
</evidence>
<feature type="binding site" evidence="6">
    <location>
        <position position="114"/>
    </location>
    <ligand>
        <name>substrate</name>
    </ligand>
</feature>
<comment type="pathway">
    <text evidence="6">Cofactor metabolism; pyridoxal 5'-phosphate salvage; pyridoxal 5'-phosphate from pyridoxamine 5'-phosphate: step 1/1.</text>
</comment>
<reference evidence="10 11" key="1">
    <citation type="submission" date="2015-06" db="EMBL/GenBank/DDBJ databases">
        <title>Draft genome sequence of an Alphaproteobacteria species associated to the Mediterranean sponge Oscarella lobularis.</title>
        <authorList>
            <person name="Jourda C."/>
            <person name="Santini S."/>
            <person name="Claverie J.-M."/>
        </authorList>
    </citation>
    <scope>NUCLEOTIDE SEQUENCE [LARGE SCALE GENOMIC DNA]</scope>
    <source>
        <strain evidence="10">IGS</strain>
    </source>
</reference>
<evidence type="ECO:0000259" key="8">
    <source>
        <dbReference type="Pfam" id="PF01243"/>
    </source>
</evidence>
<comment type="cofactor">
    <cofactor evidence="6 7">
        <name>FMN</name>
        <dbReference type="ChEBI" id="CHEBI:58210"/>
    </cofactor>
    <text evidence="6 7">Binds 1 FMN per subunit.</text>
</comment>
<feature type="binding site" evidence="6">
    <location>
        <begin position="52"/>
        <end position="57"/>
    </location>
    <ligand>
        <name>FMN</name>
        <dbReference type="ChEBI" id="CHEBI:58210"/>
    </ligand>
</feature>
<keyword evidence="4 6" id="KW-0560">Oxidoreductase</keyword>
<comment type="catalytic activity">
    <reaction evidence="6">
        <text>pyridoxamine 5'-phosphate + O2 + H2O = pyridoxal 5'-phosphate + H2O2 + NH4(+)</text>
        <dbReference type="Rhea" id="RHEA:15817"/>
        <dbReference type="ChEBI" id="CHEBI:15377"/>
        <dbReference type="ChEBI" id="CHEBI:15379"/>
        <dbReference type="ChEBI" id="CHEBI:16240"/>
        <dbReference type="ChEBI" id="CHEBI:28938"/>
        <dbReference type="ChEBI" id="CHEBI:58451"/>
        <dbReference type="ChEBI" id="CHEBI:597326"/>
        <dbReference type="EC" id="1.4.3.5"/>
    </reaction>
</comment>
<organism evidence="10 11">
    <name type="scientific">Candidatus Rhodobacter oscarellae</name>
    <dbReference type="NCBI Taxonomy" id="1675527"/>
    <lineage>
        <taxon>Bacteria</taxon>
        <taxon>Pseudomonadati</taxon>
        <taxon>Pseudomonadota</taxon>
        <taxon>Alphaproteobacteria</taxon>
        <taxon>Rhodobacterales</taxon>
        <taxon>Rhodobacter group</taxon>
        <taxon>Rhodobacter</taxon>
    </lineage>
</organism>
<evidence type="ECO:0000313" key="10">
    <source>
        <dbReference type="EMBL" id="KMW56681.1"/>
    </source>
</evidence>
<proteinExistence type="inferred from homology"/>
<feature type="binding site" evidence="6 7">
    <location>
        <position position="96"/>
    </location>
    <ligand>
        <name>FMN</name>
        <dbReference type="ChEBI" id="CHEBI:58210"/>
    </ligand>
</feature>
<protein>
    <recommendedName>
        <fullName evidence="6">Pyridoxine/pyridoxamine 5'-phosphate oxidase</fullName>
        <ecNumber evidence="6">1.4.3.5</ecNumber>
    </recommendedName>
    <alternativeName>
        <fullName evidence="6">PNP/PMP oxidase</fullName>
        <shortName evidence="6">PNPOx</shortName>
    </alternativeName>
    <alternativeName>
        <fullName evidence="6">Pyridoxal 5'-phosphate synthase</fullName>
    </alternativeName>
</protein>
<dbReference type="NCBIfam" id="TIGR00558">
    <property type="entry name" value="pdxH"/>
    <property type="match status" value="1"/>
</dbReference>
<dbReference type="SUPFAM" id="SSF50475">
    <property type="entry name" value="FMN-binding split barrel"/>
    <property type="match status" value="1"/>
</dbReference>
<comment type="catalytic activity">
    <reaction evidence="6">
        <text>pyridoxine 5'-phosphate + O2 = pyridoxal 5'-phosphate + H2O2</text>
        <dbReference type="Rhea" id="RHEA:15149"/>
        <dbReference type="ChEBI" id="CHEBI:15379"/>
        <dbReference type="ChEBI" id="CHEBI:16240"/>
        <dbReference type="ChEBI" id="CHEBI:58589"/>
        <dbReference type="ChEBI" id="CHEBI:597326"/>
        <dbReference type="EC" id="1.4.3.5"/>
    </reaction>
</comment>
<dbReference type="GO" id="GO:0004733">
    <property type="term" value="F:pyridoxamine phosphate oxidase activity"/>
    <property type="evidence" value="ECO:0007669"/>
    <property type="project" value="UniProtKB-UniRule"/>
</dbReference>
<evidence type="ECO:0000256" key="4">
    <source>
        <dbReference type="ARBA" id="ARBA00023002"/>
    </source>
</evidence>
<evidence type="ECO:0000259" key="9">
    <source>
        <dbReference type="Pfam" id="PF10590"/>
    </source>
</evidence>
<comment type="caution">
    <text evidence="6">Lacks conserved residue(s) required for the propagation of feature annotation.</text>
</comment>
<keyword evidence="5 6" id="KW-0664">Pyridoxine biosynthesis</keyword>
<keyword evidence="2 6" id="KW-0285">Flavoprotein</keyword>
<dbReference type="EMBL" id="LFTY01000002">
    <property type="protein sequence ID" value="KMW56681.1"/>
    <property type="molecule type" value="Genomic_DNA"/>
</dbReference>
<comment type="caution">
    <text evidence="10">The sequence shown here is derived from an EMBL/GenBank/DDBJ whole genome shotgun (WGS) entry which is preliminary data.</text>
</comment>
<dbReference type="InterPro" id="IPR019740">
    <property type="entry name" value="Pyridox_Oxase_CS"/>
</dbReference>
<dbReference type="UniPathway" id="UPA01068">
    <property type="reaction ID" value="UER00304"/>
</dbReference>
<dbReference type="Pfam" id="PF10590">
    <property type="entry name" value="PNP_phzG_C"/>
    <property type="match status" value="1"/>
</dbReference>
<dbReference type="Gene3D" id="2.30.110.10">
    <property type="entry name" value="Electron Transport, Fmn-binding Protein, Chain A"/>
    <property type="match status" value="1"/>
</dbReference>
<dbReference type="GO" id="GO:0010181">
    <property type="term" value="F:FMN binding"/>
    <property type="evidence" value="ECO:0007669"/>
    <property type="project" value="UniProtKB-UniRule"/>
</dbReference>
<dbReference type="PIRSF" id="PIRSF000190">
    <property type="entry name" value="Pyd_amn-ph_oxd"/>
    <property type="match status" value="1"/>
</dbReference>
<dbReference type="NCBIfam" id="NF004231">
    <property type="entry name" value="PRK05679.1"/>
    <property type="match status" value="1"/>
</dbReference>
<dbReference type="GO" id="GO:0008615">
    <property type="term" value="P:pyridoxine biosynthetic process"/>
    <property type="evidence" value="ECO:0007669"/>
    <property type="project" value="UniProtKB-UniRule"/>
</dbReference>
<dbReference type="EC" id="1.4.3.5" evidence="6"/>
<dbReference type="Pfam" id="PF01243">
    <property type="entry name" value="PNPOx_N"/>
    <property type="match status" value="1"/>
</dbReference>
<feature type="binding site" evidence="6">
    <location>
        <position position="57"/>
    </location>
    <ligand>
        <name>substrate</name>
    </ligand>
</feature>
<evidence type="ECO:0000256" key="7">
    <source>
        <dbReference type="PIRSR" id="PIRSR000190-2"/>
    </source>
</evidence>
<accession>A0A0J9E1C3</accession>
<dbReference type="AlphaFoldDB" id="A0A0J9E1C3"/>
<dbReference type="InterPro" id="IPR012349">
    <property type="entry name" value="Split_barrel_FMN-bd"/>
</dbReference>
<name>A0A0J9E1C3_9RHOB</name>
<dbReference type="InterPro" id="IPR019576">
    <property type="entry name" value="Pyridoxamine_oxidase_dimer_C"/>
</dbReference>
<evidence type="ECO:0000256" key="2">
    <source>
        <dbReference type="ARBA" id="ARBA00022630"/>
    </source>
</evidence>
<dbReference type="HAMAP" id="MF_01629">
    <property type="entry name" value="PdxH"/>
    <property type="match status" value="1"/>
</dbReference>
<dbReference type="PROSITE" id="PS01064">
    <property type="entry name" value="PYRIDOX_OXIDASE"/>
    <property type="match status" value="1"/>
</dbReference>
<feature type="binding site" evidence="6 7">
    <location>
        <position position="74"/>
    </location>
    <ligand>
        <name>FMN</name>
        <dbReference type="ChEBI" id="CHEBI:58210"/>
    </ligand>
</feature>
<evidence type="ECO:0000256" key="5">
    <source>
        <dbReference type="ARBA" id="ARBA00023096"/>
    </source>
</evidence>
<dbReference type="InterPro" id="IPR011576">
    <property type="entry name" value="Pyridox_Oxase_N"/>
</dbReference>